<dbReference type="InterPro" id="IPR032675">
    <property type="entry name" value="LRR_dom_sf"/>
</dbReference>
<dbReference type="Pfam" id="PF00646">
    <property type="entry name" value="F-box"/>
    <property type="match status" value="1"/>
</dbReference>
<dbReference type="PANTHER" id="PTHR34145">
    <property type="entry name" value="OS02G0105600 PROTEIN"/>
    <property type="match status" value="1"/>
</dbReference>
<evidence type="ECO:0000259" key="1">
    <source>
        <dbReference type="PROSITE" id="PS50181"/>
    </source>
</evidence>
<name>A0A6A1VYD6_9ROSI</name>
<gene>
    <name evidence="2" type="ORF">CJ030_MR3G014639</name>
</gene>
<dbReference type="Proteomes" id="UP000516437">
    <property type="component" value="Chromosome 3"/>
</dbReference>
<sequence length="460" mass="52679">MEKNTSDLVSSLPDEILGRIIAFLPSESALETSVLSSRWRCLWNTALVKHGTIEDAAAAVSGFLTHFDEFDPLRQPRKLQYHFGEGRILLATIAANNKLHVDFAAGNREFPEQFGWQLELNHQNLTNQPSPCTFFVKTIYLKSVSSLTNEAVSSIVSNLQFLENLKIIECIGLQALEIDASSKLRSLTILDCPQLRSLDIRSWNLRCFRYRGRLPWLWPEYHFNLKDAMLDFRKGLSDISFKSCDFDATLLTIKNAEILTLCKWTFQPMFSDHQSKDNLRTFSLQELIWPSISYLQGNFQFYKLKELWWIDNAMEGCNSDALISFLKLCPALEQLIVTIDPKSYGVASTTTYSKQVTRHSELKHLKRVKLEGFTNQEDEILLAIYLRNLVAVEPLIIATSDGINLRSLVKVPLHQPMQHSGSNLETAARWSEDRKYAYKFLEVGDMDEVCPTHVRMSPQM</sequence>
<dbReference type="InterPro" id="IPR036047">
    <property type="entry name" value="F-box-like_dom_sf"/>
</dbReference>
<dbReference type="Pfam" id="PF23622">
    <property type="entry name" value="LRR_At1g61320_AtMIF1"/>
    <property type="match status" value="1"/>
</dbReference>
<dbReference type="AlphaFoldDB" id="A0A6A1VYD6"/>
<reference evidence="2 3" key="1">
    <citation type="journal article" date="2019" name="Plant Biotechnol. J.">
        <title>The red bayberry genome and genetic basis of sex determination.</title>
        <authorList>
            <person name="Jia H.M."/>
            <person name="Jia H.J."/>
            <person name="Cai Q.L."/>
            <person name="Wang Y."/>
            <person name="Zhao H.B."/>
            <person name="Yang W.F."/>
            <person name="Wang G.Y."/>
            <person name="Li Y.H."/>
            <person name="Zhan D.L."/>
            <person name="Shen Y.T."/>
            <person name="Niu Q.F."/>
            <person name="Chang L."/>
            <person name="Qiu J."/>
            <person name="Zhao L."/>
            <person name="Xie H.B."/>
            <person name="Fu W.Y."/>
            <person name="Jin J."/>
            <person name="Li X.W."/>
            <person name="Jiao Y."/>
            <person name="Zhou C.C."/>
            <person name="Tu T."/>
            <person name="Chai C.Y."/>
            <person name="Gao J.L."/>
            <person name="Fan L.J."/>
            <person name="van de Weg E."/>
            <person name="Wang J.Y."/>
            <person name="Gao Z.S."/>
        </authorList>
    </citation>
    <scope>NUCLEOTIDE SEQUENCE [LARGE SCALE GENOMIC DNA]</scope>
    <source>
        <tissue evidence="2">Leaves</tissue>
    </source>
</reference>
<accession>A0A6A1VYD6</accession>
<comment type="caution">
    <text evidence="2">The sequence shown here is derived from an EMBL/GenBank/DDBJ whole genome shotgun (WGS) entry which is preliminary data.</text>
</comment>
<dbReference type="PROSITE" id="PS50181">
    <property type="entry name" value="FBOX"/>
    <property type="match status" value="1"/>
</dbReference>
<dbReference type="EMBL" id="RXIC02000021">
    <property type="protein sequence ID" value="KAB1217951.1"/>
    <property type="molecule type" value="Genomic_DNA"/>
</dbReference>
<evidence type="ECO:0000313" key="3">
    <source>
        <dbReference type="Proteomes" id="UP000516437"/>
    </source>
</evidence>
<organism evidence="2 3">
    <name type="scientific">Morella rubra</name>
    <name type="common">Chinese bayberry</name>
    <dbReference type="NCBI Taxonomy" id="262757"/>
    <lineage>
        <taxon>Eukaryota</taxon>
        <taxon>Viridiplantae</taxon>
        <taxon>Streptophyta</taxon>
        <taxon>Embryophyta</taxon>
        <taxon>Tracheophyta</taxon>
        <taxon>Spermatophyta</taxon>
        <taxon>Magnoliopsida</taxon>
        <taxon>eudicotyledons</taxon>
        <taxon>Gunneridae</taxon>
        <taxon>Pentapetalae</taxon>
        <taxon>rosids</taxon>
        <taxon>fabids</taxon>
        <taxon>Fagales</taxon>
        <taxon>Myricaceae</taxon>
        <taxon>Morella</taxon>
    </lineage>
</organism>
<dbReference type="InterPro" id="IPR001810">
    <property type="entry name" value="F-box_dom"/>
</dbReference>
<protein>
    <recommendedName>
        <fullName evidence="1">F-box domain-containing protein</fullName>
    </recommendedName>
</protein>
<dbReference type="PANTHER" id="PTHR34145:SF53">
    <property type="entry name" value="LEUCINE-RICH REPEAT DOMAIN SUPERFAMILY"/>
    <property type="match status" value="1"/>
</dbReference>
<proteinExistence type="predicted"/>
<dbReference type="InterPro" id="IPR053772">
    <property type="entry name" value="At1g61320/At1g61330-like"/>
</dbReference>
<dbReference type="Gene3D" id="3.80.10.10">
    <property type="entry name" value="Ribonuclease Inhibitor"/>
    <property type="match status" value="1"/>
</dbReference>
<dbReference type="InterPro" id="IPR055357">
    <property type="entry name" value="LRR_At1g61320_AtMIF1"/>
</dbReference>
<dbReference type="OrthoDB" id="976179at2759"/>
<feature type="domain" description="F-box" evidence="1">
    <location>
        <begin position="6"/>
        <end position="42"/>
    </location>
</feature>
<dbReference type="SUPFAM" id="SSF81383">
    <property type="entry name" value="F-box domain"/>
    <property type="match status" value="1"/>
</dbReference>
<evidence type="ECO:0000313" key="2">
    <source>
        <dbReference type="EMBL" id="KAB1217951.1"/>
    </source>
</evidence>
<dbReference type="Gene3D" id="1.20.1280.50">
    <property type="match status" value="1"/>
</dbReference>
<keyword evidence="3" id="KW-1185">Reference proteome</keyword>
<dbReference type="SUPFAM" id="SSF52058">
    <property type="entry name" value="L domain-like"/>
    <property type="match status" value="1"/>
</dbReference>